<feature type="region of interest" description="Disordered" evidence="1">
    <location>
        <begin position="689"/>
        <end position="733"/>
    </location>
</feature>
<keyword evidence="3" id="KW-0548">Nucleotidyltransferase</keyword>
<sequence>MNEIINESFIILLKGKFRWIRAKELDARVPKFLNEEHSSDEESSESYEGCKFECHEHYNQNDDDDVDKVSKSSCMKENDFVPEASPNITNDFVPEAVPNITNEESPQSKDPFNIYELLKEELSAKDPLIDKVKSIPSKNCFNLHNGVTSSQRSTSMLISRGSILEVMDDLVKVGQTMGYNMGGCLQSITEIIGAQGEKLTLLKAQRKAWINENKKKIYEAKKSIQSKLTKVDKSIDQGGGNEEILNQRVLLLKYLTDIHSIEAFELSQKAKVCWSIEGDENSKYFHGIINSKRSQLNIRGILLDGDWIVDPNKVKLEFLKHFSNQFLKPLSTGVKIDFQFPTRLRLEQLEELERSISYEEIKKAVWDCGSNKSPGPDGYTFEFFQKYWNVVSQDLVVAVYEFFSSNLISDVQSAFISNRKILDGPFILNEFISWCKHKKINAMIFKVDFQKAFDSVRWDYLDDVLKSFDFGDKWRGWIFGCLDSAMGGGAEDVQYRDLCSHTSEVLLPNMFDRWAWTLNASGDFSISSTRYLIDDAFLPKSNVPSRWVKTVHIKVNILAWKINLDGLPTRLNLSSRGVEILSILCPVCNEKLSYRSEEVAASCAGGYGKSVYKKGPINDNGGSLASSLGTEREYLKIRTTLFLGRQEFCEEYYEDTLPIIMEKVRHDRRKDVHTRLDFREGYRRQSAFDRLSKTYSPSTTKSRPQETDSRDPPRSKSRARGLNTSRDDRPKDRERFRSAGESYFFRTTSYLWWPSELAQMVSTGESYDDSFSHSYRDGDRSRHMKRRRDNKSPPSSVSRSYSSDGKYRRSKSKRHKSTDEDDLTRPWMCEEEDPFTPRIHNFKSSRRTRMPNNVKTYDGTRDPEDHVKVFQAAAQVERWVMPTWCHMFNSTLIGAARVWFDELPPESIDGYKDLKATFLAYFMQQKKYVKDPMEIHNIKQKDGETIEDFMERFKAETGRMKGAPECMRISGFIHEVNNPELTKRLNEHVPKIMEEMMITTIAFIRGEVAAASKKKGHVSWKAHDQSKRQNSDKRSDFRGHSREGRGSNRFTPHKDVERNLNGRSNDKGHSTDECMQLKKQIEELVRVEKLSHLIKEIKQGRDQSKTGKKETTVKDKPAAIYMVQSWQRTVKQKVTQSFEPVKEIAFPPLAASNRTEGPLVIEAEMGGHMIHRMYMDGGSSMEILYEHCFNRLRPEIKSQMVSATTSLTGFSGETIWPLGQLRLLVIIGDATHFTRAWMNFMIVNSLSPYNGIIGRLRLRAIQAVPSTVHRMLKFPAEGGIVTICSTILIPTECVSMITSSVVPSEERTRPTNFKVALHPDFHDQEVAIGGTLSDKGCTEMCSILKKNLDIFTWQPSDMTGVPRSVAKHRLNIREGYSPVRQKKCENS</sequence>
<reference evidence="3" key="1">
    <citation type="journal article" date="2019" name="Sci. Rep.">
        <title>Draft genome of Tanacetum cinerariifolium, the natural source of mosquito coil.</title>
        <authorList>
            <person name="Yamashiro T."/>
            <person name="Shiraishi A."/>
            <person name="Satake H."/>
            <person name="Nakayama K."/>
        </authorList>
    </citation>
    <scope>NUCLEOTIDE SEQUENCE</scope>
</reference>
<feature type="domain" description="Retrotransposon gag" evidence="2">
    <location>
        <begin position="887"/>
        <end position="956"/>
    </location>
</feature>
<accession>A0A6L2K4W5</accession>
<name>A0A6L2K4W5_TANCI</name>
<dbReference type="PANTHER" id="PTHR33223:SF11">
    <property type="entry name" value="ELEMENT PROTEIN, PUTATIVE-RELATED"/>
    <property type="match status" value="1"/>
</dbReference>
<protein>
    <submittedName>
        <fullName evidence="3">Reverse transcriptase domain-containing protein</fullName>
    </submittedName>
</protein>
<keyword evidence="3" id="KW-0695">RNA-directed DNA polymerase</keyword>
<dbReference type="PANTHER" id="PTHR33223">
    <property type="entry name" value="CCHC-TYPE DOMAIN-CONTAINING PROTEIN"/>
    <property type="match status" value="1"/>
</dbReference>
<feature type="compositionally biased region" description="Basic and acidic residues" evidence="1">
    <location>
        <begin position="770"/>
        <end position="781"/>
    </location>
</feature>
<evidence type="ECO:0000259" key="2">
    <source>
        <dbReference type="Pfam" id="PF03732"/>
    </source>
</evidence>
<dbReference type="Pfam" id="PF03732">
    <property type="entry name" value="Retrotrans_gag"/>
    <property type="match status" value="1"/>
</dbReference>
<comment type="caution">
    <text evidence="3">The sequence shown here is derived from an EMBL/GenBank/DDBJ whole genome shotgun (WGS) entry which is preliminary data.</text>
</comment>
<evidence type="ECO:0000313" key="3">
    <source>
        <dbReference type="EMBL" id="GEU43822.1"/>
    </source>
</evidence>
<organism evidence="3">
    <name type="scientific">Tanacetum cinerariifolium</name>
    <name type="common">Dalmatian daisy</name>
    <name type="synonym">Chrysanthemum cinerariifolium</name>
    <dbReference type="NCBI Taxonomy" id="118510"/>
    <lineage>
        <taxon>Eukaryota</taxon>
        <taxon>Viridiplantae</taxon>
        <taxon>Streptophyta</taxon>
        <taxon>Embryophyta</taxon>
        <taxon>Tracheophyta</taxon>
        <taxon>Spermatophyta</taxon>
        <taxon>Magnoliopsida</taxon>
        <taxon>eudicotyledons</taxon>
        <taxon>Gunneridae</taxon>
        <taxon>Pentapetalae</taxon>
        <taxon>asterids</taxon>
        <taxon>campanulids</taxon>
        <taxon>Asterales</taxon>
        <taxon>Asteraceae</taxon>
        <taxon>Asteroideae</taxon>
        <taxon>Anthemideae</taxon>
        <taxon>Anthemidinae</taxon>
        <taxon>Tanacetum</taxon>
    </lineage>
</organism>
<evidence type="ECO:0000256" key="1">
    <source>
        <dbReference type="SAM" id="MobiDB-lite"/>
    </source>
</evidence>
<dbReference type="GO" id="GO:0003964">
    <property type="term" value="F:RNA-directed DNA polymerase activity"/>
    <property type="evidence" value="ECO:0007669"/>
    <property type="project" value="UniProtKB-KW"/>
</dbReference>
<feature type="compositionally biased region" description="Polar residues" evidence="1">
    <location>
        <begin position="693"/>
        <end position="702"/>
    </location>
</feature>
<feature type="region of interest" description="Disordered" evidence="1">
    <location>
        <begin position="765"/>
        <end position="822"/>
    </location>
</feature>
<dbReference type="InterPro" id="IPR005162">
    <property type="entry name" value="Retrotrans_gag_dom"/>
</dbReference>
<feature type="compositionally biased region" description="Basic and acidic residues" evidence="1">
    <location>
        <begin position="703"/>
        <end position="714"/>
    </location>
</feature>
<proteinExistence type="predicted"/>
<feature type="compositionally biased region" description="Basic and acidic residues" evidence="1">
    <location>
        <begin position="1021"/>
        <end position="1072"/>
    </location>
</feature>
<feature type="compositionally biased region" description="Low complexity" evidence="1">
    <location>
        <begin position="792"/>
        <end position="803"/>
    </location>
</feature>
<gene>
    <name evidence="3" type="ORF">Tci_015800</name>
</gene>
<dbReference type="EMBL" id="BKCJ010001761">
    <property type="protein sequence ID" value="GEU43822.1"/>
    <property type="molecule type" value="Genomic_DNA"/>
</dbReference>
<feature type="region of interest" description="Disordered" evidence="1">
    <location>
        <begin position="1015"/>
        <end position="1072"/>
    </location>
</feature>
<keyword evidence="3" id="KW-0808">Transferase</keyword>